<protein>
    <submittedName>
        <fullName evidence="6">Nucleotide sugar dehydrogenase</fullName>
    </submittedName>
</protein>
<dbReference type="AlphaFoldDB" id="A0A9X1QN93"/>
<dbReference type="GO" id="GO:0016628">
    <property type="term" value="F:oxidoreductase activity, acting on the CH-CH group of donors, NAD or NADP as acceptor"/>
    <property type="evidence" value="ECO:0007669"/>
    <property type="project" value="InterPro"/>
</dbReference>
<dbReference type="InterPro" id="IPR008927">
    <property type="entry name" value="6-PGluconate_DH-like_C_sf"/>
</dbReference>
<accession>A0A9X1QN93</accession>
<sequence>MSVENIAVIGLGYVGLPLAVALSKKADVVGFDIDAKRVAELERGLDNTNEVPPSELQRNSLKITADSAMLANRTIYIVTVPTPIDEANRPDFTAMLKACELVGGVLTPGAVVVFESTVYPGVTEDICGPALEKASGLRCGTDFTLGYSPERINPGDKQHSLDKIIKVVAGQDAKTLDRLSELYGEVTEAGIHKAPSIKVAETAKVLENTQRDVNIALMNEVSKICDLVGIRSSDVLAAAGTKWNFLKFQPGLVGGHCIGVDPYYLTAKAQELGYHPEVILSGRRVNDSMGPYVAQRLIKLLSRHDQPLKNLRVGILGFTFKENVPDIRNSKVVDIYAELASFGLKPLVHDPMADPKDVKREYGIQLSPMEELRELHALILAVPHSAYDMLDGGSVSGMLALNGIFVDVKSRLRPEAMREDILYWSL</sequence>
<dbReference type="SMART" id="SM00984">
    <property type="entry name" value="UDPG_MGDP_dh_C"/>
    <property type="match status" value="1"/>
</dbReference>
<evidence type="ECO:0000256" key="4">
    <source>
        <dbReference type="PIRNR" id="PIRNR000124"/>
    </source>
</evidence>
<dbReference type="EMBL" id="JAKFGM010000002">
    <property type="protein sequence ID" value="MCF2515147.1"/>
    <property type="molecule type" value="Genomic_DNA"/>
</dbReference>
<dbReference type="SUPFAM" id="SSF48179">
    <property type="entry name" value="6-phosphogluconate dehydrogenase C-terminal domain-like"/>
    <property type="match status" value="1"/>
</dbReference>
<evidence type="ECO:0000259" key="5">
    <source>
        <dbReference type="SMART" id="SM00984"/>
    </source>
</evidence>
<name>A0A9X1QN93_9SPHN</name>
<dbReference type="InterPro" id="IPR001732">
    <property type="entry name" value="UDP-Glc/GDP-Man_DH_N"/>
</dbReference>
<dbReference type="PANTHER" id="PTHR43491:SF2">
    <property type="entry name" value="UDP-N-ACETYL-D-MANNOSAMINE DEHYDROGENASE"/>
    <property type="match status" value="1"/>
</dbReference>
<dbReference type="InterPro" id="IPR036291">
    <property type="entry name" value="NAD(P)-bd_dom_sf"/>
</dbReference>
<dbReference type="Proteomes" id="UP001139410">
    <property type="component" value="Unassembled WGS sequence"/>
</dbReference>
<dbReference type="SUPFAM" id="SSF52413">
    <property type="entry name" value="UDP-glucose/GDP-mannose dehydrogenase C-terminal domain"/>
    <property type="match status" value="1"/>
</dbReference>
<dbReference type="GO" id="GO:0051287">
    <property type="term" value="F:NAD binding"/>
    <property type="evidence" value="ECO:0007669"/>
    <property type="project" value="InterPro"/>
</dbReference>
<dbReference type="GO" id="GO:0016616">
    <property type="term" value="F:oxidoreductase activity, acting on the CH-OH group of donors, NAD or NADP as acceptor"/>
    <property type="evidence" value="ECO:0007669"/>
    <property type="project" value="InterPro"/>
</dbReference>
<comment type="similarity">
    <text evidence="1 4">Belongs to the UDP-glucose/GDP-mannose dehydrogenase family.</text>
</comment>
<proteinExistence type="inferred from homology"/>
<dbReference type="InterPro" id="IPR036220">
    <property type="entry name" value="UDP-Glc/GDP-Man_DH_C_sf"/>
</dbReference>
<evidence type="ECO:0000313" key="6">
    <source>
        <dbReference type="EMBL" id="MCF2515147.1"/>
    </source>
</evidence>
<dbReference type="InterPro" id="IPR014026">
    <property type="entry name" value="UDP-Glc/GDP-Man_DH_dimer"/>
</dbReference>
<gene>
    <name evidence="6" type="ORF">LVY65_08745</name>
</gene>
<dbReference type="Pfam" id="PF00984">
    <property type="entry name" value="UDPG_MGDP_dh"/>
    <property type="match status" value="1"/>
</dbReference>
<reference evidence="6" key="1">
    <citation type="submission" date="2022-01" db="EMBL/GenBank/DDBJ databases">
        <authorList>
            <person name="Jo J.-H."/>
            <person name="Im W.-T."/>
        </authorList>
    </citation>
    <scope>NUCLEOTIDE SEQUENCE</scope>
    <source>
        <strain evidence="6">G124</strain>
    </source>
</reference>
<keyword evidence="3" id="KW-0520">NAD</keyword>
<dbReference type="SUPFAM" id="SSF51735">
    <property type="entry name" value="NAD(P)-binding Rossmann-fold domains"/>
    <property type="match status" value="1"/>
</dbReference>
<dbReference type="Pfam" id="PF03720">
    <property type="entry name" value="UDPG_MGDP_dh_C"/>
    <property type="match status" value="1"/>
</dbReference>
<dbReference type="PIRSF" id="PIRSF500136">
    <property type="entry name" value="UDP_ManNAc_DH"/>
    <property type="match status" value="1"/>
</dbReference>
<keyword evidence="2" id="KW-0560">Oxidoreductase</keyword>
<dbReference type="PIRSF" id="PIRSF000124">
    <property type="entry name" value="UDPglc_GDPman_dh"/>
    <property type="match status" value="1"/>
</dbReference>
<keyword evidence="7" id="KW-1185">Reference proteome</keyword>
<evidence type="ECO:0000256" key="3">
    <source>
        <dbReference type="ARBA" id="ARBA00023027"/>
    </source>
</evidence>
<dbReference type="RefSeq" id="WP_235067660.1">
    <property type="nucleotide sequence ID" value="NZ_JAKFGM010000002.1"/>
</dbReference>
<comment type="caution">
    <text evidence="6">The sequence shown here is derived from an EMBL/GenBank/DDBJ whole genome shotgun (WGS) entry which is preliminary data.</text>
</comment>
<dbReference type="InterPro" id="IPR014027">
    <property type="entry name" value="UDP-Glc/GDP-Man_DH_C"/>
</dbReference>
<dbReference type="PANTHER" id="PTHR43491">
    <property type="entry name" value="UDP-N-ACETYL-D-MANNOSAMINE DEHYDROGENASE"/>
    <property type="match status" value="1"/>
</dbReference>
<dbReference type="Gene3D" id="3.40.50.720">
    <property type="entry name" value="NAD(P)-binding Rossmann-like Domain"/>
    <property type="match status" value="2"/>
</dbReference>
<feature type="domain" description="UDP-glucose/GDP-mannose dehydrogenase C-terminal" evidence="5">
    <location>
        <begin position="314"/>
        <end position="414"/>
    </location>
</feature>
<dbReference type="Pfam" id="PF03721">
    <property type="entry name" value="UDPG_MGDP_dh_N"/>
    <property type="match status" value="1"/>
</dbReference>
<dbReference type="GO" id="GO:0000271">
    <property type="term" value="P:polysaccharide biosynthetic process"/>
    <property type="evidence" value="ECO:0007669"/>
    <property type="project" value="InterPro"/>
</dbReference>
<evidence type="ECO:0000256" key="2">
    <source>
        <dbReference type="ARBA" id="ARBA00023002"/>
    </source>
</evidence>
<dbReference type="NCBIfam" id="TIGR03026">
    <property type="entry name" value="NDP-sugDHase"/>
    <property type="match status" value="1"/>
</dbReference>
<dbReference type="InterPro" id="IPR017476">
    <property type="entry name" value="UDP-Glc/GDP-Man"/>
</dbReference>
<dbReference type="InterPro" id="IPR028359">
    <property type="entry name" value="UDP_ManNAc/GlcNAc_DH"/>
</dbReference>
<evidence type="ECO:0000313" key="7">
    <source>
        <dbReference type="Proteomes" id="UP001139410"/>
    </source>
</evidence>
<evidence type="ECO:0000256" key="1">
    <source>
        <dbReference type="ARBA" id="ARBA00006601"/>
    </source>
</evidence>
<organism evidence="6 7">
    <name type="scientific">Sphingomonas cremea</name>
    <dbReference type="NCBI Taxonomy" id="2904799"/>
    <lineage>
        <taxon>Bacteria</taxon>
        <taxon>Pseudomonadati</taxon>
        <taxon>Pseudomonadota</taxon>
        <taxon>Alphaproteobacteria</taxon>
        <taxon>Sphingomonadales</taxon>
        <taxon>Sphingomonadaceae</taxon>
        <taxon>Sphingomonas</taxon>
    </lineage>
</organism>